<dbReference type="GO" id="GO:0009055">
    <property type="term" value="F:electron transfer activity"/>
    <property type="evidence" value="ECO:0007669"/>
    <property type="project" value="InterPro"/>
</dbReference>
<dbReference type="Pfam" id="PF02298">
    <property type="entry name" value="Cu_bind_like"/>
    <property type="match status" value="1"/>
</dbReference>
<protein>
    <recommendedName>
        <fullName evidence="4">Phytocyanin domain-containing protein</fullName>
    </recommendedName>
</protein>
<organism evidence="5 6">
    <name type="scientific">Cocos nucifera</name>
    <name type="common">Coconut palm</name>
    <dbReference type="NCBI Taxonomy" id="13894"/>
    <lineage>
        <taxon>Eukaryota</taxon>
        <taxon>Viridiplantae</taxon>
        <taxon>Streptophyta</taxon>
        <taxon>Embryophyta</taxon>
        <taxon>Tracheophyta</taxon>
        <taxon>Spermatophyta</taxon>
        <taxon>Magnoliopsida</taxon>
        <taxon>Liliopsida</taxon>
        <taxon>Arecaceae</taxon>
        <taxon>Arecoideae</taxon>
        <taxon>Cocoseae</taxon>
        <taxon>Attaleinae</taxon>
        <taxon>Cocos</taxon>
    </lineage>
</organism>
<name>A0A8K0IF65_COCNU</name>
<dbReference type="InterPro" id="IPR028871">
    <property type="entry name" value="BlueCu_1_BS"/>
</dbReference>
<dbReference type="InterPro" id="IPR008972">
    <property type="entry name" value="Cupredoxin"/>
</dbReference>
<dbReference type="InterPro" id="IPR003245">
    <property type="entry name" value="Phytocyanin_dom"/>
</dbReference>
<dbReference type="OrthoDB" id="686200at2759"/>
<dbReference type="EMBL" id="CM017878">
    <property type="protein sequence ID" value="KAG1354377.1"/>
    <property type="molecule type" value="Genomic_DNA"/>
</dbReference>
<reference evidence="5" key="1">
    <citation type="journal article" date="2017" name="Gigascience">
        <title>The genome draft of coconut (Cocos nucifera).</title>
        <authorList>
            <person name="Xiao Y."/>
            <person name="Xu P."/>
            <person name="Fan H."/>
            <person name="Baudouin L."/>
            <person name="Xia W."/>
            <person name="Bocs S."/>
            <person name="Xu J."/>
            <person name="Li Q."/>
            <person name="Guo A."/>
            <person name="Zhou L."/>
            <person name="Li J."/>
            <person name="Wu Y."/>
            <person name="Ma Z."/>
            <person name="Armero A."/>
            <person name="Issali A.E."/>
            <person name="Liu N."/>
            <person name="Peng M."/>
            <person name="Yang Y."/>
        </authorList>
    </citation>
    <scope>NUCLEOTIDE SEQUENCE</scope>
    <source>
        <tissue evidence="5">Spear leaf of Hainan Tall coconut</tissue>
    </source>
</reference>
<dbReference type="Gene3D" id="2.60.40.420">
    <property type="entry name" value="Cupredoxins - blue copper proteins"/>
    <property type="match status" value="1"/>
</dbReference>
<evidence type="ECO:0000256" key="3">
    <source>
        <dbReference type="SAM" id="MobiDB-lite"/>
    </source>
</evidence>
<evidence type="ECO:0000259" key="4">
    <source>
        <dbReference type="PROSITE" id="PS51485"/>
    </source>
</evidence>
<gene>
    <name evidence="5" type="ORF">COCNU_07G004890</name>
</gene>
<feature type="region of interest" description="Disordered" evidence="3">
    <location>
        <begin position="238"/>
        <end position="282"/>
    </location>
</feature>
<evidence type="ECO:0000313" key="5">
    <source>
        <dbReference type="EMBL" id="KAG1354377.1"/>
    </source>
</evidence>
<dbReference type="SUPFAM" id="SSF49503">
    <property type="entry name" value="Cupredoxins"/>
    <property type="match status" value="1"/>
</dbReference>
<dbReference type="PANTHER" id="PTHR33021">
    <property type="entry name" value="BLUE COPPER PROTEIN"/>
    <property type="match status" value="1"/>
</dbReference>
<feature type="compositionally biased region" description="Low complexity" evidence="3">
    <location>
        <begin position="240"/>
        <end position="277"/>
    </location>
</feature>
<keyword evidence="6" id="KW-1185">Reference proteome</keyword>
<dbReference type="PANTHER" id="PTHR33021:SF350">
    <property type="entry name" value="UCLACYANIN-2"/>
    <property type="match status" value="1"/>
</dbReference>
<dbReference type="CDD" id="cd04216">
    <property type="entry name" value="Phytocyanin"/>
    <property type="match status" value="1"/>
</dbReference>
<comment type="caution">
    <text evidence="5">The sequence shown here is derived from an EMBL/GenBank/DDBJ whole genome shotgun (WGS) entry which is preliminary data.</text>
</comment>
<sequence length="303" mass="32296">MDVFGSSSYSGSYHPQVAYDPYGYGYDASETSSSSGYYTMQSGASYGSDFTAGIFGWAPPQPYHHPKDISQSQSLSERSEMFYNSERLPYGMNIQDYRADWVSGRLWDLAPATVWWPYHYSMGIEQGIGIPCSDPKLFSKFELKSAMAKVVGMKNIEAGIGCGVDVGHGFGVVFQYGFLHTVDEVSESDYKACSASNSIQTYNDQNTKITLSKAGSRYFICGTPGHCSGGMKLAVTVADSSTPSTPEGSTPSTSTPSTPSSGAQPSSKTPSTTSTTKINGATGSGFHAGKLGMLLVLGHVLMG</sequence>
<keyword evidence="1" id="KW-0479">Metal-binding</keyword>
<proteinExistence type="predicted"/>
<dbReference type="InterPro" id="IPR039391">
    <property type="entry name" value="Phytocyanin-like"/>
</dbReference>
<evidence type="ECO:0000256" key="1">
    <source>
        <dbReference type="ARBA" id="ARBA00022723"/>
    </source>
</evidence>
<keyword evidence="2" id="KW-0186">Copper</keyword>
<dbReference type="Proteomes" id="UP000797356">
    <property type="component" value="Chromosome 7"/>
</dbReference>
<dbReference type="GO" id="GO:0046872">
    <property type="term" value="F:metal ion binding"/>
    <property type="evidence" value="ECO:0007669"/>
    <property type="project" value="UniProtKB-KW"/>
</dbReference>
<dbReference type="PROSITE" id="PS00196">
    <property type="entry name" value="COPPER_BLUE"/>
    <property type="match status" value="1"/>
</dbReference>
<evidence type="ECO:0000256" key="2">
    <source>
        <dbReference type="ARBA" id="ARBA00023008"/>
    </source>
</evidence>
<dbReference type="PROSITE" id="PS51485">
    <property type="entry name" value="PHYTOCYANIN"/>
    <property type="match status" value="1"/>
</dbReference>
<reference evidence="5" key="2">
    <citation type="submission" date="2019-07" db="EMBL/GenBank/DDBJ databases">
        <authorList>
            <person name="Yang Y."/>
            <person name="Bocs S."/>
            <person name="Baudouin L."/>
        </authorList>
    </citation>
    <scope>NUCLEOTIDE SEQUENCE</scope>
    <source>
        <tissue evidence="5">Spear leaf of Hainan Tall coconut</tissue>
    </source>
</reference>
<feature type="domain" description="Phytocyanin" evidence="4">
    <location>
        <begin position="173"/>
        <end position="239"/>
    </location>
</feature>
<accession>A0A8K0IF65</accession>
<dbReference type="AlphaFoldDB" id="A0A8K0IF65"/>
<evidence type="ECO:0000313" key="6">
    <source>
        <dbReference type="Proteomes" id="UP000797356"/>
    </source>
</evidence>
<dbReference type="GO" id="GO:0005886">
    <property type="term" value="C:plasma membrane"/>
    <property type="evidence" value="ECO:0007669"/>
    <property type="project" value="TreeGrafter"/>
</dbReference>